<dbReference type="InterPro" id="IPR005119">
    <property type="entry name" value="LysR_subst-bd"/>
</dbReference>
<dbReference type="Gene3D" id="3.40.190.10">
    <property type="entry name" value="Periplasmic binding protein-like II"/>
    <property type="match status" value="2"/>
</dbReference>
<dbReference type="CDD" id="cd08411">
    <property type="entry name" value="PBP2_OxyR"/>
    <property type="match status" value="1"/>
</dbReference>
<dbReference type="PANTHER" id="PTHR30346">
    <property type="entry name" value="TRANSCRIPTIONAL DUAL REGULATOR HCAR-RELATED"/>
    <property type="match status" value="1"/>
</dbReference>
<dbReference type="InterPro" id="IPR000847">
    <property type="entry name" value="LysR_HTH_N"/>
</dbReference>
<name>A0A0H3AV67_BRUO2</name>
<keyword evidence="4" id="KW-0010">Activator</keyword>
<evidence type="ECO:0000256" key="1">
    <source>
        <dbReference type="ARBA" id="ARBA00009437"/>
    </source>
</evidence>
<dbReference type="RefSeq" id="WP_006016249.1">
    <property type="nucleotide sequence ID" value="NC_009504.1"/>
</dbReference>
<dbReference type="Pfam" id="PF00126">
    <property type="entry name" value="HTH_1"/>
    <property type="match status" value="1"/>
</dbReference>
<organism evidence="7 8">
    <name type="scientific">Brucella ovis (strain ATCC 25840 / 63/290 / NCTC 10512)</name>
    <dbReference type="NCBI Taxonomy" id="444178"/>
    <lineage>
        <taxon>Bacteria</taxon>
        <taxon>Pseudomonadati</taxon>
        <taxon>Pseudomonadota</taxon>
        <taxon>Alphaproteobacteria</taxon>
        <taxon>Hyphomicrobiales</taxon>
        <taxon>Brucellaceae</taxon>
        <taxon>Brucella/Ochrobactrum group</taxon>
        <taxon>Brucella</taxon>
    </lineage>
</organism>
<dbReference type="GO" id="GO:0032993">
    <property type="term" value="C:protein-DNA complex"/>
    <property type="evidence" value="ECO:0007669"/>
    <property type="project" value="TreeGrafter"/>
</dbReference>
<dbReference type="PROSITE" id="PS50931">
    <property type="entry name" value="HTH_LYSR"/>
    <property type="match status" value="1"/>
</dbReference>
<keyword evidence="8" id="KW-1185">Reference proteome</keyword>
<dbReference type="GO" id="GO:0003677">
    <property type="term" value="F:DNA binding"/>
    <property type="evidence" value="ECO:0007669"/>
    <property type="project" value="UniProtKB-KW"/>
</dbReference>
<dbReference type="GO" id="GO:0003700">
    <property type="term" value="F:DNA-binding transcription factor activity"/>
    <property type="evidence" value="ECO:0007669"/>
    <property type="project" value="InterPro"/>
</dbReference>
<keyword evidence="5" id="KW-0804">Transcription</keyword>
<dbReference type="InterPro" id="IPR036388">
    <property type="entry name" value="WH-like_DNA-bd_sf"/>
</dbReference>
<dbReference type="FunFam" id="1.10.10.10:FF:000001">
    <property type="entry name" value="LysR family transcriptional regulator"/>
    <property type="match status" value="1"/>
</dbReference>
<dbReference type="AlphaFoldDB" id="A0A0H3AV67"/>
<keyword evidence="3" id="KW-0238">DNA-binding</keyword>
<dbReference type="SUPFAM" id="SSF53850">
    <property type="entry name" value="Periplasmic binding protein-like II"/>
    <property type="match status" value="1"/>
</dbReference>
<accession>A0A0H3AV67</accession>
<reference evidence="8" key="1">
    <citation type="journal article" date="2009" name="PLoS ONE">
        <title>Genome degradation in Brucella ovis corresponds with narrowing of its host range and tissue tropism.</title>
        <authorList>
            <person name="Tsolis R.M."/>
            <person name="Seshadri R."/>
            <person name="Santos R.L."/>
            <person name="Sangari F.J."/>
            <person name="Lobo J.M."/>
            <person name="de Jong M.F."/>
            <person name="Ren Q."/>
            <person name="Myers G."/>
            <person name="Brinkac L.M."/>
            <person name="Nelson W.C."/>
            <person name="Deboy R.T."/>
            <person name="Angiuoli S."/>
            <person name="Khouri H."/>
            <person name="Dimitrov G."/>
            <person name="Robinson J.R."/>
            <person name="Mulligan S."/>
            <person name="Walker R.L."/>
            <person name="Elzer P.E."/>
            <person name="Hassan K.A."/>
            <person name="Paulsen I.T."/>
        </authorList>
    </citation>
    <scope>NUCLEOTIDE SEQUENCE [LARGE SCALE GENOMIC DNA]</scope>
    <source>
        <strain evidence="8">ATCC 25840 / 63/290 / NCTC 10512</strain>
    </source>
</reference>
<proteinExistence type="inferred from homology"/>
<dbReference type="HOGENOM" id="CLU_039613_6_4_5"/>
<dbReference type="Pfam" id="PF03466">
    <property type="entry name" value="LysR_substrate"/>
    <property type="match status" value="1"/>
</dbReference>
<dbReference type="GeneID" id="45126044"/>
<evidence type="ECO:0000259" key="6">
    <source>
        <dbReference type="PROSITE" id="PS50931"/>
    </source>
</evidence>
<dbReference type="EMBL" id="CP000709">
    <property type="protein sequence ID" value="ABQ62438.1"/>
    <property type="molecule type" value="Genomic_DNA"/>
</dbReference>
<gene>
    <name evidence="7" type="ordered locus">BOV_A0665</name>
</gene>
<dbReference type="PRINTS" id="PR00039">
    <property type="entry name" value="HTHLYSR"/>
</dbReference>
<evidence type="ECO:0000313" key="8">
    <source>
        <dbReference type="Proteomes" id="UP000006383"/>
    </source>
</evidence>
<protein>
    <submittedName>
        <fullName evidence="7">Transcriptional regulator OxyR</fullName>
    </submittedName>
</protein>
<evidence type="ECO:0000313" key="7">
    <source>
        <dbReference type="EMBL" id="ABQ62438.1"/>
    </source>
</evidence>
<evidence type="ECO:0000256" key="5">
    <source>
        <dbReference type="ARBA" id="ARBA00023163"/>
    </source>
</evidence>
<evidence type="ECO:0000256" key="2">
    <source>
        <dbReference type="ARBA" id="ARBA00023015"/>
    </source>
</evidence>
<feature type="domain" description="HTH lysR-type" evidence="6">
    <location>
        <begin position="4"/>
        <end position="61"/>
    </location>
</feature>
<dbReference type="Gene3D" id="1.10.10.10">
    <property type="entry name" value="Winged helix-like DNA-binding domain superfamily/Winged helix DNA-binding domain"/>
    <property type="match status" value="1"/>
</dbReference>
<evidence type="ECO:0000256" key="3">
    <source>
        <dbReference type="ARBA" id="ARBA00023125"/>
    </source>
</evidence>
<dbReference type="SUPFAM" id="SSF46785">
    <property type="entry name" value="Winged helix' DNA-binding domain"/>
    <property type="match status" value="1"/>
</dbReference>
<dbReference type="InterPro" id="IPR036390">
    <property type="entry name" value="WH_DNA-bd_sf"/>
</dbReference>
<evidence type="ECO:0000256" key="4">
    <source>
        <dbReference type="ARBA" id="ARBA00023159"/>
    </source>
</evidence>
<dbReference type="PANTHER" id="PTHR30346:SF26">
    <property type="entry name" value="HYDROGEN PEROXIDE-INDUCIBLE GENES ACTIVATOR"/>
    <property type="match status" value="1"/>
</dbReference>
<dbReference type="KEGG" id="bov:BOV_A0665"/>
<comment type="similarity">
    <text evidence="1">Belongs to the LysR transcriptional regulatory family.</text>
</comment>
<sequence length="301" mass="33111">MLNISVRQLHYFLALVQAGSFSRAAEAIGVTQSTLSAAIQALEAELGATLIDRTGRRMQMLPAGEDFLARARDIVALIEELPEHARQAERPLTTRLRMAVIPSIAPFLLPKVLPATAKAFPELQLTVREGLTRSLLESLRSGTLDVALVAHPYDLDEFEIAEIGRDPFLLAVRRDHALANRDSVEASDIDDQPFLLLETGHCLREHVMAAIGSKPAQMSGDVHATSIMTLVQLVQFGMGVTLLPQLAIKAGVTRGTDLSVVPYEGKYNFRSLVLAWRTNAARRNEFQLFANHLRSNCLQDV</sequence>
<dbReference type="Proteomes" id="UP000006383">
    <property type="component" value="Chromosome II"/>
</dbReference>
<keyword evidence="2" id="KW-0805">Transcription regulation</keyword>